<name>X1CDK3_9ZZZZ</name>
<dbReference type="EMBL" id="BART01028403">
    <property type="protein sequence ID" value="GAG90337.1"/>
    <property type="molecule type" value="Genomic_DNA"/>
</dbReference>
<comment type="caution">
    <text evidence="3">The sequence shown here is derived from an EMBL/GenBank/DDBJ whole genome shotgun (WGS) entry which is preliminary data.</text>
</comment>
<sequence length="102" mass="12017">MTAMEQMLVIFLVSFTIALAAYLAGRNSHNLARMEVTAAVQVAKQEVGWEYQRYRIESLRMDWLALKHQSRQEYVQRWGRPLWAKDRGDPTDHRDVRLARGR</sequence>
<evidence type="ECO:0000313" key="1">
    <source>
        <dbReference type="EMBL" id="GAG55884.1"/>
    </source>
</evidence>
<protein>
    <submittedName>
        <fullName evidence="3">Uncharacterized protein</fullName>
    </submittedName>
</protein>
<accession>X1CDK3</accession>
<organism evidence="3">
    <name type="scientific">marine sediment metagenome</name>
    <dbReference type="NCBI Taxonomy" id="412755"/>
    <lineage>
        <taxon>unclassified sequences</taxon>
        <taxon>metagenomes</taxon>
        <taxon>ecological metagenomes</taxon>
    </lineage>
</organism>
<dbReference type="AlphaFoldDB" id="X1CDK3"/>
<dbReference type="EMBL" id="BART01023588">
    <property type="protein sequence ID" value="GAG94338.1"/>
    <property type="molecule type" value="Genomic_DNA"/>
</dbReference>
<gene>
    <name evidence="1" type="ORF">S01H4_11554</name>
    <name evidence="3" type="ORF">S01H4_42869</name>
    <name evidence="2" type="ORF">S01H4_50093</name>
</gene>
<reference evidence="3" key="1">
    <citation type="journal article" date="2014" name="Front. Microbiol.">
        <title>High frequency of phylogenetically diverse reductive dehalogenase-homologous genes in deep subseafloor sedimentary metagenomes.</title>
        <authorList>
            <person name="Kawai M."/>
            <person name="Futagami T."/>
            <person name="Toyoda A."/>
            <person name="Takaki Y."/>
            <person name="Nishi S."/>
            <person name="Hori S."/>
            <person name="Arai W."/>
            <person name="Tsubouchi T."/>
            <person name="Morono Y."/>
            <person name="Uchiyama I."/>
            <person name="Ito T."/>
            <person name="Fujiyama A."/>
            <person name="Inagaki F."/>
            <person name="Takami H."/>
        </authorList>
    </citation>
    <scope>NUCLEOTIDE SEQUENCE</scope>
    <source>
        <strain evidence="3">Expedition CK06-06</strain>
    </source>
</reference>
<evidence type="ECO:0000313" key="2">
    <source>
        <dbReference type="EMBL" id="GAG90337.1"/>
    </source>
</evidence>
<dbReference type="EMBL" id="BART01004697">
    <property type="protein sequence ID" value="GAG55884.1"/>
    <property type="molecule type" value="Genomic_DNA"/>
</dbReference>
<evidence type="ECO:0000313" key="3">
    <source>
        <dbReference type="EMBL" id="GAG94338.1"/>
    </source>
</evidence>
<proteinExistence type="predicted"/>